<dbReference type="EMBL" id="CP003222">
    <property type="protein sequence ID" value="AEW86405.1"/>
    <property type="molecule type" value="Genomic_DNA"/>
</dbReference>
<dbReference type="STRING" id="1041826.FCOL_07940"/>
<evidence type="ECO:0008006" key="3">
    <source>
        <dbReference type="Google" id="ProtNLM"/>
    </source>
</evidence>
<gene>
    <name evidence="1" type="ordered locus">FCOL_07940</name>
</gene>
<dbReference type="eggNOG" id="COG3464">
    <property type="taxonomic scope" value="Bacteria"/>
</dbReference>
<dbReference type="AlphaFoldDB" id="G8X7S2"/>
<keyword evidence="2" id="KW-1185">Reference proteome</keyword>
<name>G8X7S2_FLACA</name>
<dbReference type="Proteomes" id="UP000005638">
    <property type="component" value="Chromosome"/>
</dbReference>
<reference evidence="1 2" key="1">
    <citation type="journal article" date="2012" name="J. Bacteriol.">
        <title>Genome Sequence of the Fish Pathogen Flavobacterium columnare ATCC 49512.</title>
        <authorList>
            <person name="Tekedar H.C."/>
            <person name="Karsi A."/>
            <person name="Gillaspy A.F."/>
            <person name="Dyer D.W."/>
            <person name="Benton N.R."/>
            <person name="Zaitshik J."/>
            <person name="Vamenta S."/>
            <person name="Banes M.M."/>
            <person name="Gulsoy N."/>
            <person name="Aboko-Cole M."/>
            <person name="Waldbieser G.C."/>
            <person name="Lawrence M.L."/>
        </authorList>
    </citation>
    <scope>NUCLEOTIDE SEQUENCE [LARGE SCALE GENOMIC DNA]</scope>
    <source>
        <strain evidence="2">ATCC 49512 / CIP 103533 / TG 44/87</strain>
    </source>
</reference>
<evidence type="ECO:0000313" key="2">
    <source>
        <dbReference type="Proteomes" id="UP000005638"/>
    </source>
</evidence>
<evidence type="ECO:0000313" key="1">
    <source>
        <dbReference type="EMBL" id="AEW86405.1"/>
    </source>
</evidence>
<dbReference type="KEGG" id="fco:FCOL_07940"/>
<dbReference type="HOGENOM" id="CLU_146036_1_0_10"/>
<protein>
    <recommendedName>
        <fullName evidence="3">Transposase</fullName>
    </recommendedName>
</protein>
<sequence>MGSNCKLRQKKVNGLFDTFSVLPEELLGHFDIVDFIELGDIQTKKNCFYIYLDEKNIIPEGFISEEYESKGFCEGTLIEDFPIRGKAVYLGIRRRR</sequence>
<organism evidence="1 2">
    <name type="scientific">Flavobacterium columnare (strain ATCC 49512 / CIP 103533 / TG 44/87)</name>
    <dbReference type="NCBI Taxonomy" id="1041826"/>
    <lineage>
        <taxon>Bacteria</taxon>
        <taxon>Pseudomonadati</taxon>
        <taxon>Bacteroidota</taxon>
        <taxon>Flavobacteriia</taxon>
        <taxon>Flavobacteriales</taxon>
        <taxon>Flavobacteriaceae</taxon>
        <taxon>Flavobacterium</taxon>
    </lineage>
</organism>
<proteinExistence type="predicted"/>
<accession>G8X7S2</accession>